<dbReference type="AlphaFoldDB" id="A0A2D3N968"/>
<evidence type="ECO:0000256" key="6">
    <source>
        <dbReference type="ARBA" id="ARBA00022989"/>
    </source>
</evidence>
<comment type="subcellular location">
    <subcellularLocation>
        <location evidence="1">Cell membrane</location>
        <topology evidence="1">Multi-pass membrane protein</topology>
    </subcellularLocation>
</comment>
<organism evidence="10 11">
    <name type="scientific">Prevotella intermedia</name>
    <dbReference type="NCBI Taxonomy" id="28131"/>
    <lineage>
        <taxon>Bacteria</taxon>
        <taxon>Pseudomonadati</taxon>
        <taxon>Bacteroidota</taxon>
        <taxon>Bacteroidia</taxon>
        <taxon>Bacteroidales</taxon>
        <taxon>Prevotellaceae</taxon>
        <taxon>Prevotella</taxon>
    </lineage>
</organism>
<dbReference type="Pfam" id="PF12698">
    <property type="entry name" value="ABC2_membrane_3"/>
    <property type="match status" value="1"/>
</dbReference>
<dbReference type="InterPro" id="IPR047817">
    <property type="entry name" value="ABC2_TM_bact-type"/>
</dbReference>
<name>A0A2D3N968_PREIN</name>
<evidence type="ECO:0000313" key="11">
    <source>
        <dbReference type="Proteomes" id="UP000229323"/>
    </source>
</evidence>
<evidence type="ECO:0000256" key="5">
    <source>
        <dbReference type="ARBA" id="ARBA00022692"/>
    </source>
</evidence>
<dbReference type="PANTHER" id="PTHR30294:SF29">
    <property type="entry name" value="MULTIDRUG ABC TRANSPORTER PERMEASE YBHS-RELATED"/>
    <property type="match status" value="1"/>
</dbReference>
<dbReference type="PANTHER" id="PTHR30294">
    <property type="entry name" value="MEMBRANE COMPONENT OF ABC TRANSPORTER YHHJ-RELATED"/>
    <property type="match status" value="1"/>
</dbReference>
<feature type="transmembrane region" description="Helical" evidence="8">
    <location>
        <begin position="287"/>
        <end position="310"/>
    </location>
</feature>
<evidence type="ECO:0000256" key="1">
    <source>
        <dbReference type="ARBA" id="ARBA00004651"/>
    </source>
</evidence>
<dbReference type="RefSeq" id="WP_100022503.1">
    <property type="nucleotide sequence ID" value="NZ_CP024696.1"/>
</dbReference>
<keyword evidence="7 8" id="KW-0472">Membrane</keyword>
<sequence>MKQFLSFVRKEFIHILRDPRSLLILLVMPQIMVMLPGYVIKNEVKDIRVAVLDRSHDVYTEKITQQLYANKYFVPKGEVKTETEATELFRKGEIDLVVIFGENFADRLLHTQDAGIQILSDGSEPNQASVRVAYAQQVVAGFQKDLTQQMVAVGKAPQTFNIRVNSRMLFNPQQRSEVNFVPGVVGMVMLLICCMMTSIAIVRENEMGTMEILLASPLPPLVIVLAKLVPYMIISLIDMVTILSIAYFLMHVPMAGSLAAYVLTTTIYIFTALMLGLLISTLVKTQLAAMLISLLLIVPTIYLSGMVFAIESMPQAAQVISNIVPTKWFISASRKIMVEGVSIQYVVTEIRALVIEGLIFMLLAWKFFKTRLA</sequence>
<evidence type="ECO:0000256" key="3">
    <source>
        <dbReference type="ARBA" id="ARBA00022448"/>
    </source>
</evidence>
<dbReference type="GO" id="GO:0005886">
    <property type="term" value="C:plasma membrane"/>
    <property type="evidence" value="ECO:0007669"/>
    <property type="project" value="UniProtKB-SubCell"/>
</dbReference>
<evidence type="ECO:0000256" key="2">
    <source>
        <dbReference type="ARBA" id="ARBA00007783"/>
    </source>
</evidence>
<reference evidence="10 11" key="1">
    <citation type="submission" date="2017-11" db="EMBL/GenBank/DDBJ databases">
        <title>Genome sequencing of Prevotella intermedia KCOM 2033.</title>
        <authorList>
            <person name="Kook J.-K."/>
            <person name="Park S.-N."/>
            <person name="Lim Y.K."/>
        </authorList>
    </citation>
    <scope>NUCLEOTIDE SEQUENCE [LARGE SCALE GENOMIC DNA]</scope>
    <source>
        <strain evidence="10 11">KCOM 2033</strain>
    </source>
</reference>
<feature type="transmembrane region" description="Helical" evidence="8">
    <location>
        <begin position="258"/>
        <end position="280"/>
    </location>
</feature>
<evidence type="ECO:0000259" key="9">
    <source>
        <dbReference type="PROSITE" id="PS51012"/>
    </source>
</evidence>
<feature type="transmembrane region" description="Helical" evidence="8">
    <location>
        <begin position="180"/>
        <end position="202"/>
    </location>
</feature>
<comment type="similarity">
    <text evidence="2">Belongs to the ABC-2 integral membrane protein family.</text>
</comment>
<evidence type="ECO:0000256" key="4">
    <source>
        <dbReference type="ARBA" id="ARBA00022475"/>
    </source>
</evidence>
<keyword evidence="6 8" id="KW-1133">Transmembrane helix</keyword>
<dbReference type="InterPro" id="IPR013525">
    <property type="entry name" value="ABC2_TM"/>
</dbReference>
<keyword evidence="3" id="KW-0813">Transport</keyword>
<dbReference type="PROSITE" id="PS51012">
    <property type="entry name" value="ABC_TM2"/>
    <property type="match status" value="1"/>
</dbReference>
<dbReference type="EMBL" id="CP024696">
    <property type="protein sequence ID" value="ATV51879.1"/>
    <property type="molecule type" value="Genomic_DNA"/>
</dbReference>
<evidence type="ECO:0000256" key="8">
    <source>
        <dbReference type="SAM" id="Phobius"/>
    </source>
</evidence>
<protein>
    <submittedName>
        <fullName evidence="10">Multidrug ABC transporter permease</fullName>
    </submittedName>
</protein>
<feature type="transmembrane region" description="Helical" evidence="8">
    <location>
        <begin position="222"/>
        <end position="246"/>
    </location>
</feature>
<accession>A0A2D3N968</accession>
<keyword evidence="5 8" id="KW-0812">Transmembrane</keyword>
<dbReference type="GO" id="GO:0140359">
    <property type="term" value="F:ABC-type transporter activity"/>
    <property type="evidence" value="ECO:0007669"/>
    <property type="project" value="InterPro"/>
</dbReference>
<dbReference type="InterPro" id="IPR051449">
    <property type="entry name" value="ABC-2_transporter_component"/>
</dbReference>
<keyword evidence="4" id="KW-1003">Cell membrane</keyword>
<evidence type="ECO:0000313" key="10">
    <source>
        <dbReference type="EMBL" id="ATV51879.1"/>
    </source>
</evidence>
<dbReference type="Proteomes" id="UP000229323">
    <property type="component" value="Chromosome"/>
</dbReference>
<dbReference type="Gene3D" id="3.40.1710.10">
    <property type="entry name" value="abc type-2 transporter like domain"/>
    <property type="match status" value="1"/>
</dbReference>
<gene>
    <name evidence="10" type="ORF">CTM50_01605</name>
</gene>
<feature type="transmembrane region" description="Helical" evidence="8">
    <location>
        <begin position="21"/>
        <end position="40"/>
    </location>
</feature>
<evidence type="ECO:0000256" key="7">
    <source>
        <dbReference type="ARBA" id="ARBA00023136"/>
    </source>
</evidence>
<proteinExistence type="inferred from homology"/>
<feature type="transmembrane region" description="Helical" evidence="8">
    <location>
        <begin position="350"/>
        <end position="368"/>
    </location>
</feature>
<feature type="domain" description="ABC transmembrane type-2" evidence="9">
    <location>
        <begin position="140"/>
        <end position="371"/>
    </location>
</feature>